<organism evidence="2 4">
    <name type="scientific">Sphingobacterium multivorum</name>
    <dbReference type="NCBI Taxonomy" id="28454"/>
    <lineage>
        <taxon>Bacteria</taxon>
        <taxon>Pseudomonadati</taxon>
        <taxon>Bacteroidota</taxon>
        <taxon>Sphingobacteriia</taxon>
        <taxon>Sphingobacteriales</taxon>
        <taxon>Sphingobacteriaceae</taxon>
        <taxon>Sphingobacterium</taxon>
    </lineage>
</organism>
<evidence type="ECO:0000313" key="3">
    <source>
        <dbReference type="EMBL" id="VXC39060.1"/>
    </source>
</evidence>
<feature type="transmembrane region" description="Helical" evidence="1">
    <location>
        <begin position="343"/>
        <end position="364"/>
    </location>
</feature>
<protein>
    <submittedName>
        <fullName evidence="3">PepSY domain-containing protein</fullName>
    </submittedName>
    <submittedName>
        <fullName evidence="2">Uncharacterized iron-regulated membrane protein</fullName>
    </submittedName>
</protein>
<proteinExistence type="predicted"/>
<dbReference type="InterPro" id="IPR005625">
    <property type="entry name" value="PepSY-ass_TM"/>
</dbReference>
<keyword evidence="1" id="KW-1133">Transmembrane helix</keyword>
<dbReference type="PANTHER" id="PTHR34219">
    <property type="entry name" value="IRON-REGULATED INNER MEMBRANE PROTEIN-RELATED"/>
    <property type="match status" value="1"/>
</dbReference>
<accession>A0A653Y9E4</accession>
<dbReference type="Proteomes" id="UP000432350">
    <property type="component" value="Unassembled WGS sequence"/>
</dbReference>
<evidence type="ECO:0000313" key="2">
    <source>
        <dbReference type="EMBL" id="SPZ92349.1"/>
    </source>
</evidence>
<dbReference type="RefSeq" id="WP_070566953.1">
    <property type="nucleotide sequence ID" value="NZ_CP069793.1"/>
</dbReference>
<keyword evidence="1" id="KW-0812">Transmembrane</keyword>
<feature type="transmembrane region" description="Helical" evidence="1">
    <location>
        <begin position="148"/>
        <end position="168"/>
    </location>
</feature>
<evidence type="ECO:0000313" key="4">
    <source>
        <dbReference type="Proteomes" id="UP000251241"/>
    </source>
</evidence>
<keyword evidence="1" id="KW-0472">Membrane</keyword>
<dbReference type="GeneID" id="97179356"/>
<reference evidence="2 4" key="1">
    <citation type="submission" date="2018-06" db="EMBL/GenBank/DDBJ databases">
        <authorList>
            <consortium name="Pathogen Informatics"/>
            <person name="Doyle S."/>
        </authorList>
    </citation>
    <scope>NUCLEOTIDE SEQUENCE [LARGE SCALE GENOMIC DNA]</scope>
    <source>
        <strain evidence="2 4">NCTC11343</strain>
    </source>
</reference>
<dbReference type="Pfam" id="PF03929">
    <property type="entry name" value="PepSY_TM"/>
    <property type="match status" value="1"/>
</dbReference>
<evidence type="ECO:0000256" key="1">
    <source>
        <dbReference type="SAM" id="Phobius"/>
    </source>
</evidence>
<accession>A0A2X2LG68</accession>
<dbReference type="EMBL" id="CABWMV010000003">
    <property type="protein sequence ID" value="VXC39060.1"/>
    <property type="molecule type" value="Genomic_DNA"/>
</dbReference>
<feature type="transmembrane region" description="Helical" evidence="1">
    <location>
        <begin position="191"/>
        <end position="216"/>
    </location>
</feature>
<dbReference type="PANTHER" id="PTHR34219:SF3">
    <property type="entry name" value="BLL7967 PROTEIN"/>
    <property type="match status" value="1"/>
</dbReference>
<dbReference type="AlphaFoldDB" id="A0A2X2LG68"/>
<gene>
    <name evidence="2" type="ORF">NCTC11343_04398</name>
    <name evidence="3" type="ORF">SPHINGO8BC_110105</name>
</gene>
<dbReference type="EMBL" id="UAUU01000011">
    <property type="protein sequence ID" value="SPZ92349.1"/>
    <property type="molecule type" value="Genomic_DNA"/>
</dbReference>
<feature type="transmembrane region" description="Helical" evidence="1">
    <location>
        <begin position="20"/>
        <end position="42"/>
    </location>
</feature>
<dbReference type="Proteomes" id="UP000251241">
    <property type="component" value="Unassembled WGS sequence"/>
</dbReference>
<name>A0A2X2LG68_SPHMU</name>
<reference evidence="3 5" key="2">
    <citation type="submission" date="2019-10" db="EMBL/GenBank/DDBJ databases">
        <authorList>
            <person name="Karimi E."/>
        </authorList>
    </citation>
    <scope>NUCLEOTIDE SEQUENCE [LARGE SCALE GENOMIC DNA]</scope>
    <source>
        <strain evidence="3 5">Sphingobacterium sp. 8BC</strain>
    </source>
</reference>
<sequence length="387" mass="44384">MTHKRAKQKSLKNILRKLHLYLGLLFGIIFFTVCVTGMLLSFEKELTPLLWPKEQQVTVQSNRLSLAHISQKAEAIFPDKKLFRIEIPADPSRSFRIQYGQKKTGYWYAYINPYTGALLSKGRQSDRFFQKTLDIHRFLLVEKIGSTLTGISALAAFFLALSGIYLWWPKNKSMLKQRVTIKMAASLRRKIWDFHAVGGFYASLFLIIFTLTGLTWSFDWYNKQFYKVLGSTQKSTKEKISNINNQAFSDYLVLDTIYQQLNSLYPSSGNIIITFPEKKDLAFALTKENFSNATLQINQAFFDSKSGQLLKNNPLEKLPLAQQAQRMMKSIHMGSIFGLPSKIIVFLAVTLAASLPITGIWIWLNKRRKKKPSKSQKKKAIQLQTIA</sequence>
<evidence type="ECO:0000313" key="5">
    <source>
        <dbReference type="Proteomes" id="UP000432350"/>
    </source>
</evidence>